<dbReference type="RefSeq" id="WP_161097507.1">
    <property type="nucleotide sequence ID" value="NZ_WWCW01000047.1"/>
</dbReference>
<comment type="caution">
    <text evidence="1">The sequence shown here is derived from an EMBL/GenBank/DDBJ whole genome shotgun (WGS) entry which is preliminary data.</text>
</comment>
<dbReference type="Proteomes" id="UP000470302">
    <property type="component" value="Unassembled WGS sequence"/>
</dbReference>
<protein>
    <submittedName>
        <fullName evidence="1">Uncharacterized protein</fullName>
    </submittedName>
</protein>
<dbReference type="EMBL" id="WWCW01000047">
    <property type="protein sequence ID" value="MYM88472.1"/>
    <property type="molecule type" value="Genomic_DNA"/>
</dbReference>
<proteinExistence type="predicted"/>
<organism evidence="1 2">
    <name type="scientific">Duganella vulcania</name>
    <dbReference type="NCBI Taxonomy" id="2692166"/>
    <lineage>
        <taxon>Bacteria</taxon>
        <taxon>Pseudomonadati</taxon>
        <taxon>Pseudomonadota</taxon>
        <taxon>Betaproteobacteria</taxon>
        <taxon>Burkholderiales</taxon>
        <taxon>Oxalobacteraceae</taxon>
        <taxon>Telluria group</taxon>
        <taxon>Duganella</taxon>
    </lineage>
</organism>
<sequence>MFPLFHVSKYFSDDEIRRICEEMPISIDKNPHLSERSKRIIKSVFLSDEDLKQILVELASEKAKE</sequence>
<dbReference type="AlphaFoldDB" id="A0A845G4S6"/>
<name>A0A845G4S6_9BURK</name>
<accession>A0A845G4S6</accession>
<gene>
    <name evidence="1" type="ORF">GTP91_14980</name>
</gene>
<evidence type="ECO:0000313" key="2">
    <source>
        <dbReference type="Proteomes" id="UP000470302"/>
    </source>
</evidence>
<evidence type="ECO:0000313" key="1">
    <source>
        <dbReference type="EMBL" id="MYM88472.1"/>
    </source>
</evidence>
<reference evidence="1 2" key="1">
    <citation type="submission" date="2020-01" db="EMBL/GenBank/DDBJ databases">
        <title>Novel species isolated from a subtropical stream in China.</title>
        <authorList>
            <person name="Lu H."/>
        </authorList>
    </citation>
    <scope>NUCLEOTIDE SEQUENCE [LARGE SCALE GENOMIC DNA]</scope>
    <source>
        <strain evidence="1 2">FT82W</strain>
    </source>
</reference>